<proteinExistence type="predicted"/>
<dbReference type="PANTHER" id="PTHR31746">
    <property type="entry name" value="TRANSMEMBRANE PROTEIN 229 FAMILY MEMBER"/>
    <property type="match status" value="1"/>
</dbReference>
<organism evidence="6 7">
    <name type="scientific">Roseburia yibonii</name>
    <dbReference type="NCBI Taxonomy" id="2763063"/>
    <lineage>
        <taxon>Bacteria</taxon>
        <taxon>Bacillati</taxon>
        <taxon>Bacillota</taxon>
        <taxon>Clostridia</taxon>
        <taxon>Lachnospirales</taxon>
        <taxon>Lachnospiraceae</taxon>
        <taxon>Roseburia</taxon>
    </lineage>
</organism>
<name>A0ABR7I6T5_9FIRM</name>
<feature type="transmembrane region" description="Helical" evidence="5">
    <location>
        <begin position="62"/>
        <end position="84"/>
    </location>
</feature>
<keyword evidence="7" id="KW-1185">Reference proteome</keyword>
<evidence type="ECO:0000256" key="3">
    <source>
        <dbReference type="ARBA" id="ARBA00022989"/>
    </source>
</evidence>
<sequence length="132" mass="15078">MRKNFFICGLTGWCMEILFTSFGSLRKKNKKLIGQTSVWMFPIYGMAAVIEPVYRHIKGIPLFFRGIIYSAGILACEFVSGSLLKKHDLCPWDYSHAKLNVRGVIRLDYAPLWMAAGLIFEKLMCHADGRKL</sequence>
<dbReference type="InterPro" id="IPR010540">
    <property type="entry name" value="CmpB_TMEM229"/>
</dbReference>
<comment type="subcellular location">
    <subcellularLocation>
        <location evidence="1">Membrane</location>
        <topology evidence="1">Multi-pass membrane protein</topology>
    </subcellularLocation>
</comment>
<evidence type="ECO:0000313" key="6">
    <source>
        <dbReference type="EMBL" id="MBC5752640.1"/>
    </source>
</evidence>
<keyword evidence="2 5" id="KW-0812">Transmembrane</keyword>
<evidence type="ECO:0000256" key="2">
    <source>
        <dbReference type="ARBA" id="ARBA00022692"/>
    </source>
</evidence>
<dbReference type="RefSeq" id="WP_147617972.1">
    <property type="nucleotide sequence ID" value="NZ_JACOQH010000001.1"/>
</dbReference>
<evidence type="ECO:0000256" key="4">
    <source>
        <dbReference type="ARBA" id="ARBA00023136"/>
    </source>
</evidence>
<evidence type="ECO:0000313" key="7">
    <source>
        <dbReference type="Proteomes" id="UP000621540"/>
    </source>
</evidence>
<keyword evidence="4 5" id="KW-0472">Membrane</keyword>
<dbReference type="PANTHER" id="PTHR31746:SF2">
    <property type="entry name" value="TRANSMEMBRANE PROTEIN 229A"/>
    <property type="match status" value="1"/>
</dbReference>
<reference evidence="6 7" key="1">
    <citation type="submission" date="2020-08" db="EMBL/GenBank/DDBJ databases">
        <title>Genome public.</title>
        <authorList>
            <person name="Liu C."/>
            <person name="Sun Q."/>
        </authorList>
    </citation>
    <scope>NUCLEOTIDE SEQUENCE [LARGE SCALE GENOMIC DNA]</scope>
    <source>
        <strain evidence="6 7">BX0805</strain>
    </source>
</reference>
<feature type="transmembrane region" description="Helical" evidence="5">
    <location>
        <begin position="6"/>
        <end position="25"/>
    </location>
</feature>
<evidence type="ECO:0000256" key="1">
    <source>
        <dbReference type="ARBA" id="ARBA00004141"/>
    </source>
</evidence>
<protein>
    <recommendedName>
        <fullName evidence="8">ABC-transporter type IV</fullName>
    </recommendedName>
</protein>
<feature type="transmembrane region" description="Helical" evidence="5">
    <location>
        <begin position="32"/>
        <end position="50"/>
    </location>
</feature>
<keyword evidence="3 5" id="KW-1133">Transmembrane helix</keyword>
<gene>
    <name evidence="6" type="ORF">H8Z76_01130</name>
</gene>
<comment type="caution">
    <text evidence="6">The sequence shown here is derived from an EMBL/GenBank/DDBJ whole genome shotgun (WGS) entry which is preliminary data.</text>
</comment>
<dbReference type="Proteomes" id="UP000621540">
    <property type="component" value="Unassembled WGS sequence"/>
</dbReference>
<dbReference type="Pfam" id="PF06541">
    <property type="entry name" value="ABC_trans_CmpB"/>
    <property type="match status" value="1"/>
</dbReference>
<evidence type="ECO:0000256" key="5">
    <source>
        <dbReference type="SAM" id="Phobius"/>
    </source>
</evidence>
<dbReference type="EMBL" id="JACOQH010000001">
    <property type="protein sequence ID" value="MBC5752640.1"/>
    <property type="molecule type" value="Genomic_DNA"/>
</dbReference>
<accession>A0ABR7I6T5</accession>
<evidence type="ECO:0008006" key="8">
    <source>
        <dbReference type="Google" id="ProtNLM"/>
    </source>
</evidence>